<dbReference type="GO" id="GO:0080120">
    <property type="term" value="P:CAAX-box protein maturation"/>
    <property type="evidence" value="ECO:0007669"/>
    <property type="project" value="UniProtKB-ARBA"/>
</dbReference>
<feature type="transmembrane region" description="Helical" evidence="1">
    <location>
        <begin position="80"/>
        <end position="109"/>
    </location>
</feature>
<protein>
    <submittedName>
        <fullName evidence="3">CPBP family intramembrane glutamic endopeptidase</fullName>
        <ecNumber evidence="3">3.4.-.-</ecNumber>
    </submittedName>
</protein>
<dbReference type="InterPro" id="IPR003675">
    <property type="entry name" value="Rce1/LyrA-like_dom"/>
</dbReference>
<name>A0ABD6B310_9EURY</name>
<gene>
    <name evidence="3" type="ORF">ACFR9S_03235</name>
</gene>
<dbReference type="RefSeq" id="WP_379818057.1">
    <property type="nucleotide sequence ID" value="NZ_JBHUDH010000025.1"/>
</dbReference>
<dbReference type="EC" id="3.4.-.-" evidence="3"/>
<dbReference type="EMBL" id="JBHUDH010000025">
    <property type="protein sequence ID" value="MFD1525317.1"/>
    <property type="molecule type" value="Genomic_DNA"/>
</dbReference>
<evidence type="ECO:0000313" key="4">
    <source>
        <dbReference type="Proteomes" id="UP001597111"/>
    </source>
</evidence>
<proteinExistence type="predicted"/>
<keyword evidence="1" id="KW-1133">Transmembrane helix</keyword>
<dbReference type="AlphaFoldDB" id="A0ABD6B310"/>
<sequence>MSLLTTAGGLALAFAGYPAARRLGGRFAAPAVLPDDETVREHLLKWLVTGALLAYVLVVENEPLASLGATLPPSIPIAGGVGGVAGLLVWWVGGLVGTIALSTVAYNLFRQFEWDTSEAFSEEQGERPAAAFLFTAVTAGVTESVLYQAYPIERLAGLSGSVVLAGLVSWLVFTAVHYATDRFSLQATVFTSVPALAVTVLYVLSGSVYVVVLVHATVNALSFLSQ</sequence>
<accession>A0ABD6B310</accession>
<comment type="caution">
    <text evidence="3">The sequence shown here is derived from an EMBL/GenBank/DDBJ whole genome shotgun (WGS) entry which is preliminary data.</text>
</comment>
<feature type="transmembrane region" description="Helical" evidence="1">
    <location>
        <begin position="200"/>
        <end position="224"/>
    </location>
</feature>
<feature type="transmembrane region" description="Helical" evidence="1">
    <location>
        <begin position="129"/>
        <end position="150"/>
    </location>
</feature>
<evidence type="ECO:0000313" key="3">
    <source>
        <dbReference type="EMBL" id="MFD1525317.1"/>
    </source>
</evidence>
<keyword evidence="4" id="KW-1185">Reference proteome</keyword>
<keyword evidence="1" id="KW-0812">Transmembrane</keyword>
<feature type="transmembrane region" description="Helical" evidence="1">
    <location>
        <begin position="162"/>
        <end position="180"/>
    </location>
</feature>
<feature type="domain" description="CAAX prenyl protease 2/Lysostaphin resistance protein A-like" evidence="2">
    <location>
        <begin position="128"/>
        <end position="221"/>
    </location>
</feature>
<keyword evidence="3" id="KW-0378">Hydrolase</keyword>
<dbReference type="Pfam" id="PF02517">
    <property type="entry name" value="Rce1-like"/>
    <property type="match status" value="1"/>
</dbReference>
<dbReference type="Proteomes" id="UP001597111">
    <property type="component" value="Unassembled WGS sequence"/>
</dbReference>
<organism evidence="3 4">
    <name type="scientific">Halolamina salina</name>
    <dbReference type="NCBI Taxonomy" id="1220023"/>
    <lineage>
        <taxon>Archaea</taxon>
        <taxon>Methanobacteriati</taxon>
        <taxon>Methanobacteriota</taxon>
        <taxon>Stenosarchaea group</taxon>
        <taxon>Halobacteria</taxon>
        <taxon>Halobacteriales</taxon>
        <taxon>Haloferacaceae</taxon>
    </lineage>
</organism>
<dbReference type="GO" id="GO:0004175">
    <property type="term" value="F:endopeptidase activity"/>
    <property type="evidence" value="ECO:0007669"/>
    <property type="project" value="UniProtKB-ARBA"/>
</dbReference>
<evidence type="ECO:0000259" key="2">
    <source>
        <dbReference type="Pfam" id="PF02517"/>
    </source>
</evidence>
<keyword evidence="1" id="KW-0472">Membrane</keyword>
<evidence type="ECO:0000256" key="1">
    <source>
        <dbReference type="SAM" id="Phobius"/>
    </source>
</evidence>
<reference evidence="3 4" key="1">
    <citation type="journal article" date="2019" name="Int. J. Syst. Evol. Microbiol.">
        <title>The Global Catalogue of Microorganisms (GCM) 10K type strain sequencing project: providing services to taxonomists for standard genome sequencing and annotation.</title>
        <authorList>
            <consortium name="The Broad Institute Genomics Platform"/>
            <consortium name="The Broad Institute Genome Sequencing Center for Infectious Disease"/>
            <person name="Wu L."/>
            <person name="Ma J."/>
        </authorList>
    </citation>
    <scope>NUCLEOTIDE SEQUENCE [LARGE SCALE GENOMIC DNA]</scope>
    <source>
        <strain evidence="3 4">CGMCC 1.12285</strain>
    </source>
</reference>